<feature type="compositionally biased region" description="Low complexity" evidence="6">
    <location>
        <begin position="9"/>
        <end position="37"/>
    </location>
</feature>
<dbReference type="PANTHER" id="PTHR33059">
    <property type="entry name" value="FCS-LIKE ZINC FINGER 5"/>
    <property type="match status" value="1"/>
</dbReference>
<feature type="region of interest" description="Disordered" evidence="6">
    <location>
        <begin position="1"/>
        <end position="68"/>
    </location>
</feature>
<keyword evidence="3" id="KW-0963">Cytoplasm</keyword>
<feature type="compositionally biased region" description="Low complexity" evidence="6">
    <location>
        <begin position="147"/>
        <end position="159"/>
    </location>
</feature>
<dbReference type="Proteomes" id="UP000636709">
    <property type="component" value="Unassembled WGS sequence"/>
</dbReference>
<feature type="domain" description="FLZ-type" evidence="7">
    <location>
        <begin position="88"/>
        <end position="132"/>
    </location>
</feature>
<comment type="similarity">
    <text evidence="2">Belongs to the FLZ family.</text>
</comment>
<dbReference type="InterPro" id="IPR007650">
    <property type="entry name" value="Zf-FLZ_dom"/>
</dbReference>
<dbReference type="AlphaFoldDB" id="A0A835FRD4"/>
<dbReference type="PANTHER" id="PTHR33059:SF4">
    <property type="entry name" value="FCS-LIKE ZINC FINGER 5"/>
    <property type="match status" value="1"/>
</dbReference>
<proteinExistence type="inferred from homology"/>
<feature type="compositionally biased region" description="Low complexity" evidence="6">
    <location>
        <begin position="58"/>
        <end position="68"/>
    </location>
</feature>
<gene>
    <name evidence="8" type="ORF">HU200_005567</name>
</gene>
<evidence type="ECO:0000313" key="9">
    <source>
        <dbReference type="Proteomes" id="UP000636709"/>
    </source>
</evidence>
<organism evidence="8 9">
    <name type="scientific">Digitaria exilis</name>
    <dbReference type="NCBI Taxonomy" id="1010633"/>
    <lineage>
        <taxon>Eukaryota</taxon>
        <taxon>Viridiplantae</taxon>
        <taxon>Streptophyta</taxon>
        <taxon>Embryophyta</taxon>
        <taxon>Tracheophyta</taxon>
        <taxon>Spermatophyta</taxon>
        <taxon>Magnoliopsida</taxon>
        <taxon>Liliopsida</taxon>
        <taxon>Poales</taxon>
        <taxon>Poaceae</taxon>
        <taxon>PACMAD clade</taxon>
        <taxon>Panicoideae</taxon>
        <taxon>Panicodae</taxon>
        <taxon>Paniceae</taxon>
        <taxon>Anthephorinae</taxon>
        <taxon>Digitaria</taxon>
    </lineage>
</organism>
<feature type="region of interest" description="Disordered" evidence="6">
    <location>
        <begin position="131"/>
        <end position="159"/>
    </location>
</feature>
<evidence type="ECO:0000259" key="7">
    <source>
        <dbReference type="PROSITE" id="PS51795"/>
    </source>
</evidence>
<sequence length="159" mass="16360">MYTRKRPRNSGSSSRSSSGGGATSSPSPSGSMRRTTSLSDLAPRPEPASGRAMTTRPAASAGAAGEGSVWDAEMRRHSMGCFPVPEAAFLKACGLCKRGLGPGRDTFIYMGEVAFCSQECRQQQMNLDELKEKKCSTPAGGGGGGSSDQSGKSSTIAAA</sequence>
<evidence type="ECO:0000256" key="2">
    <source>
        <dbReference type="ARBA" id="ARBA00009374"/>
    </source>
</evidence>
<dbReference type="EMBL" id="JACEFO010000375">
    <property type="protein sequence ID" value="KAF8772606.1"/>
    <property type="molecule type" value="Genomic_DNA"/>
</dbReference>
<keyword evidence="9" id="KW-1185">Reference proteome</keyword>
<accession>A0A835FRD4</accession>
<keyword evidence="4" id="KW-0479">Metal-binding</keyword>
<feature type="zinc finger region" description="FLZ-type" evidence="5">
    <location>
        <begin position="88"/>
        <end position="132"/>
    </location>
</feature>
<evidence type="ECO:0000256" key="4">
    <source>
        <dbReference type="ARBA" id="ARBA00022723"/>
    </source>
</evidence>
<protein>
    <recommendedName>
        <fullName evidence="7">FLZ-type domain-containing protein</fullName>
    </recommendedName>
</protein>
<evidence type="ECO:0000256" key="1">
    <source>
        <dbReference type="ARBA" id="ARBA00004496"/>
    </source>
</evidence>
<evidence type="ECO:0000256" key="6">
    <source>
        <dbReference type="SAM" id="MobiDB-lite"/>
    </source>
</evidence>
<dbReference type="Pfam" id="PF04570">
    <property type="entry name" value="zf-FLZ"/>
    <property type="match status" value="1"/>
</dbReference>
<evidence type="ECO:0000313" key="8">
    <source>
        <dbReference type="EMBL" id="KAF8772606.1"/>
    </source>
</evidence>
<reference evidence="8" key="1">
    <citation type="submission" date="2020-07" db="EMBL/GenBank/DDBJ databases">
        <title>Genome sequence and genetic diversity analysis of an under-domesticated orphan crop, white fonio (Digitaria exilis).</title>
        <authorList>
            <person name="Bennetzen J.L."/>
            <person name="Chen S."/>
            <person name="Ma X."/>
            <person name="Wang X."/>
            <person name="Yssel A.E.J."/>
            <person name="Chaluvadi S.R."/>
            <person name="Johnson M."/>
            <person name="Gangashetty P."/>
            <person name="Hamidou F."/>
            <person name="Sanogo M.D."/>
            <person name="Zwaenepoel A."/>
            <person name="Wallace J."/>
            <person name="Van De Peer Y."/>
            <person name="Van Deynze A."/>
        </authorList>
    </citation>
    <scope>NUCLEOTIDE SEQUENCE</scope>
    <source>
        <tissue evidence="8">Leaves</tissue>
    </source>
</reference>
<comment type="subcellular location">
    <subcellularLocation>
        <location evidence="1">Cytoplasm</location>
    </subcellularLocation>
</comment>
<dbReference type="GO" id="GO:0005737">
    <property type="term" value="C:cytoplasm"/>
    <property type="evidence" value="ECO:0007669"/>
    <property type="project" value="UniProtKB-SubCell"/>
</dbReference>
<dbReference type="GO" id="GO:0046872">
    <property type="term" value="F:metal ion binding"/>
    <property type="evidence" value="ECO:0007669"/>
    <property type="project" value="UniProtKB-KW"/>
</dbReference>
<evidence type="ECO:0000256" key="5">
    <source>
        <dbReference type="PROSITE-ProRule" id="PRU01131"/>
    </source>
</evidence>
<dbReference type="OrthoDB" id="1925036at2759"/>
<name>A0A835FRD4_9POAL</name>
<evidence type="ECO:0000256" key="3">
    <source>
        <dbReference type="ARBA" id="ARBA00022490"/>
    </source>
</evidence>
<dbReference type="PROSITE" id="PS51795">
    <property type="entry name" value="ZF_FLZ"/>
    <property type="match status" value="1"/>
</dbReference>
<comment type="caution">
    <text evidence="8">The sequence shown here is derived from an EMBL/GenBank/DDBJ whole genome shotgun (WGS) entry which is preliminary data.</text>
</comment>